<dbReference type="InterPro" id="IPR027843">
    <property type="entry name" value="DUF4440"/>
</dbReference>
<keyword evidence="4" id="KW-1185">Reference proteome</keyword>
<proteinExistence type="predicted"/>
<feature type="chain" id="PRO_5012918462" description="DUF4440 domain-containing protein" evidence="1">
    <location>
        <begin position="22"/>
        <end position="161"/>
    </location>
</feature>
<dbReference type="SUPFAM" id="SSF54427">
    <property type="entry name" value="NTF2-like"/>
    <property type="match status" value="1"/>
</dbReference>
<dbReference type="RefSeq" id="WP_089355893.1">
    <property type="nucleotide sequence ID" value="NZ_FZPD01000002.1"/>
</dbReference>
<keyword evidence="1" id="KW-0732">Signal</keyword>
<dbReference type="Pfam" id="PF14534">
    <property type="entry name" value="DUF4440"/>
    <property type="match status" value="1"/>
</dbReference>
<dbReference type="OrthoDB" id="1447395at2"/>
<dbReference type="PROSITE" id="PS51257">
    <property type="entry name" value="PROKAR_LIPOPROTEIN"/>
    <property type="match status" value="1"/>
</dbReference>
<evidence type="ECO:0000256" key="1">
    <source>
        <dbReference type="SAM" id="SignalP"/>
    </source>
</evidence>
<name>A0A239H5P5_EKHLU</name>
<accession>A0A239H5P5</accession>
<gene>
    <name evidence="3" type="ORF">SAMN05421640_1132</name>
</gene>
<dbReference type="InterPro" id="IPR032710">
    <property type="entry name" value="NTF2-like_dom_sf"/>
</dbReference>
<evidence type="ECO:0000313" key="4">
    <source>
        <dbReference type="Proteomes" id="UP000198393"/>
    </source>
</evidence>
<evidence type="ECO:0000259" key="2">
    <source>
        <dbReference type="Pfam" id="PF14534"/>
    </source>
</evidence>
<organism evidence="3 4">
    <name type="scientific">Ekhidna lutea</name>
    <dbReference type="NCBI Taxonomy" id="447679"/>
    <lineage>
        <taxon>Bacteria</taxon>
        <taxon>Pseudomonadati</taxon>
        <taxon>Bacteroidota</taxon>
        <taxon>Cytophagia</taxon>
        <taxon>Cytophagales</taxon>
        <taxon>Reichenbachiellaceae</taxon>
        <taxon>Ekhidna</taxon>
    </lineage>
</organism>
<sequence length="161" mass="17898">MKYLSLLIVAIAFGCATPATNPVVITADDEATLRNFKTVLWPQAYNEQDTALLNQLLHDKFQMMDDNGDSFTKDDELEYISNYAPTHDEFEYNITRLDLFDNGTAVIAGTGTMKGVDGNEAYITTYKSSNILVKVQGQWKAINSHVSGVKEEKFPMAGSED</sequence>
<reference evidence="3 4" key="1">
    <citation type="submission" date="2017-06" db="EMBL/GenBank/DDBJ databases">
        <authorList>
            <person name="Kim H.J."/>
            <person name="Triplett B.A."/>
        </authorList>
    </citation>
    <scope>NUCLEOTIDE SEQUENCE [LARGE SCALE GENOMIC DNA]</scope>
    <source>
        <strain evidence="3 4">DSM 19307</strain>
    </source>
</reference>
<protein>
    <recommendedName>
        <fullName evidence="2">DUF4440 domain-containing protein</fullName>
    </recommendedName>
</protein>
<feature type="signal peptide" evidence="1">
    <location>
        <begin position="1"/>
        <end position="21"/>
    </location>
</feature>
<dbReference type="EMBL" id="FZPD01000002">
    <property type="protein sequence ID" value="SNS76123.1"/>
    <property type="molecule type" value="Genomic_DNA"/>
</dbReference>
<evidence type="ECO:0000313" key="3">
    <source>
        <dbReference type="EMBL" id="SNS76123.1"/>
    </source>
</evidence>
<dbReference type="Gene3D" id="3.10.450.50">
    <property type="match status" value="1"/>
</dbReference>
<dbReference type="AlphaFoldDB" id="A0A239H5P5"/>
<feature type="domain" description="DUF4440" evidence="2">
    <location>
        <begin position="41"/>
        <end position="140"/>
    </location>
</feature>
<dbReference type="Proteomes" id="UP000198393">
    <property type="component" value="Unassembled WGS sequence"/>
</dbReference>